<dbReference type="Proteomes" id="UP000243081">
    <property type="component" value="Unassembled WGS sequence"/>
</dbReference>
<dbReference type="InterPro" id="IPR011583">
    <property type="entry name" value="Chitinase_II/V-like_cat"/>
</dbReference>
<dbReference type="OMA" id="VMTYDMM"/>
<dbReference type="InterPro" id="IPR001223">
    <property type="entry name" value="Glyco_hydro18_cat"/>
</dbReference>
<evidence type="ECO:0000256" key="2">
    <source>
        <dbReference type="SAM" id="SignalP"/>
    </source>
</evidence>
<dbReference type="GO" id="GO:0005975">
    <property type="term" value="P:carbohydrate metabolic process"/>
    <property type="evidence" value="ECO:0007669"/>
    <property type="project" value="InterPro"/>
</dbReference>
<dbReference type="GO" id="GO:0008843">
    <property type="term" value="F:endochitinase activity"/>
    <property type="evidence" value="ECO:0007669"/>
    <property type="project" value="UniProtKB-EC"/>
</dbReference>
<comment type="caution">
    <text evidence="4">The sequence shown here is derived from an EMBL/GenBank/DDBJ whole genome shotgun (WGS) entry which is preliminary data.</text>
</comment>
<proteinExistence type="predicted"/>
<dbReference type="EC" id="3.2.1.14" evidence="1"/>
<feature type="signal peptide" evidence="2">
    <location>
        <begin position="1"/>
        <end position="21"/>
    </location>
</feature>
<evidence type="ECO:0000256" key="1">
    <source>
        <dbReference type="ARBA" id="ARBA00012729"/>
    </source>
</evidence>
<evidence type="ECO:0000313" key="4">
    <source>
        <dbReference type="EMBL" id="OAR05642.1"/>
    </source>
</evidence>
<dbReference type="GO" id="GO:0006032">
    <property type="term" value="P:chitin catabolic process"/>
    <property type="evidence" value="ECO:0007669"/>
    <property type="project" value="TreeGrafter"/>
</dbReference>
<dbReference type="InterPro" id="IPR017853">
    <property type="entry name" value="GH"/>
</dbReference>
<dbReference type="PANTHER" id="PTHR11177:SF378">
    <property type="entry name" value="CHITINASE"/>
    <property type="match status" value="1"/>
</dbReference>
<dbReference type="PROSITE" id="PS51910">
    <property type="entry name" value="GH18_2"/>
    <property type="match status" value="1"/>
</dbReference>
<gene>
    <name evidence="4" type="ORF">LLEC1_07860</name>
</gene>
<dbReference type="OrthoDB" id="73875at2759"/>
<protein>
    <recommendedName>
        <fullName evidence="1">chitinase</fullName>
        <ecNumber evidence="1">3.2.1.14</ecNumber>
    </recommendedName>
</protein>
<dbReference type="GO" id="GO:0005576">
    <property type="term" value="C:extracellular region"/>
    <property type="evidence" value="ECO:0007669"/>
    <property type="project" value="TreeGrafter"/>
</dbReference>
<dbReference type="EMBL" id="LUKN01000184">
    <property type="protein sequence ID" value="OAR05642.1"/>
    <property type="molecule type" value="Genomic_DNA"/>
</dbReference>
<dbReference type="InterPro" id="IPR050314">
    <property type="entry name" value="Glycosyl_Hydrlase_18"/>
</dbReference>
<dbReference type="AlphaFoldDB" id="A0A179IUG8"/>
<evidence type="ECO:0000259" key="3">
    <source>
        <dbReference type="PROSITE" id="PS51910"/>
    </source>
</evidence>
<keyword evidence="2" id="KW-0732">Signal</keyword>
<reference evidence="4 5" key="1">
    <citation type="submission" date="2016-03" db="EMBL/GenBank/DDBJ databases">
        <title>Fine-scale spatial genetic structure of a fungal parasite of coffee scale insects.</title>
        <authorList>
            <person name="Jackson D."/>
            <person name="Zemenick K.A."/>
            <person name="Malloure B."/>
            <person name="Quandt C.A."/>
            <person name="James T.Y."/>
        </authorList>
    </citation>
    <scope>NUCLEOTIDE SEQUENCE [LARGE SCALE GENOMIC DNA]</scope>
    <source>
        <strain evidence="4 5">UM487</strain>
    </source>
</reference>
<dbReference type="GO" id="GO:0008061">
    <property type="term" value="F:chitin binding"/>
    <property type="evidence" value="ECO:0007669"/>
    <property type="project" value="InterPro"/>
</dbReference>
<dbReference type="SMART" id="SM00636">
    <property type="entry name" value="Glyco_18"/>
    <property type="match status" value="1"/>
</dbReference>
<feature type="chain" id="PRO_5008104651" description="chitinase" evidence="2">
    <location>
        <begin position="22"/>
        <end position="395"/>
    </location>
</feature>
<dbReference type="Pfam" id="PF00704">
    <property type="entry name" value="Glyco_hydro_18"/>
    <property type="match status" value="1"/>
</dbReference>
<sequence>MLWRLAAQWWLMCFQLSVTAAAAADSLRCIMYLTGKSQHNVIPEKAELRNGITHVILAFMRSETFNLEPSPTDYPLFTSVEEVRQKFQSSTKVLVAIGGWGNSAGFEEAAQDAASRSRWARNVKQMVERTGADGIDIDWEYPGGNRDDYKIIPNDQREWEIDAYHLLLRELRETLGRGKIISIAVPGLERDLMAFTADTVPKIVDQVDFINIMTYDLINRRDNVVRHHSGIADSMAAMQRYFDRGLPRSMANLGLGYYVKWVMTEECSKGNLLGCPTQQLEDPETGGDLGRTAAFSWHDAVPAELGESFSKALRDGHYFDDGSYGYWDEQQHRWWTFDTAEVIKQKMTELVGSMGLGGVFAWGLGEDAPDFSRLAATIEGLQALHDTRNAGKDEL</sequence>
<feature type="domain" description="GH18" evidence="3">
    <location>
        <begin position="27"/>
        <end position="384"/>
    </location>
</feature>
<name>A0A179IUG8_CORDF</name>
<accession>A0A179IUG8</accession>
<keyword evidence="5" id="KW-1185">Reference proteome</keyword>
<evidence type="ECO:0000313" key="5">
    <source>
        <dbReference type="Proteomes" id="UP000243081"/>
    </source>
</evidence>
<dbReference type="Gene3D" id="3.20.20.80">
    <property type="entry name" value="Glycosidases"/>
    <property type="match status" value="1"/>
</dbReference>
<dbReference type="PANTHER" id="PTHR11177">
    <property type="entry name" value="CHITINASE"/>
    <property type="match status" value="1"/>
</dbReference>
<dbReference type="SUPFAM" id="SSF51445">
    <property type="entry name" value="(Trans)glycosidases"/>
    <property type="match status" value="1"/>
</dbReference>
<organism evidence="4 5">
    <name type="scientific">Cordyceps confragosa</name>
    <name type="common">Lecanicillium lecanii</name>
    <dbReference type="NCBI Taxonomy" id="2714763"/>
    <lineage>
        <taxon>Eukaryota</taxon>
        <taxon>Fungi</taxon>
        <taxon>Dikarya</taxon>
        <taxon>Ascomycota</taxon>
        <taxon>Pezizomycotina</taxon>
        <taxon>Sordariomycetes</taxon>
        <taxon>Hypocreomycetidae</taxon>
        <taxon>Hypocreales</taxon>
        <taxon>Cordycipitaceae</taxon>
        <taxon>Akanthomyces</taxon>
    </lineage>
</organism>